<dbReference type="GO" id="GO:0005829">
    <property type="term" value="C:cytosol"/>
    <property type="evidence" value="ECO:0007669"/>
    <property type="project" value="TreeGrafter"/>
</dbReference>
<evidence type="ECO:0000259" key="1">
    <source>
        <dbReference type="Pfam" id="PF03358"/>
    </source>
</evidence>
<gene>
    <name evidence="2" type="ORF">IRI77_30830</name>
</gene>
<keyword evidence="3" id="KW-1185">Reference proteome</keyword>
<dbReference type="GO" id="GO:0016491">
    <property type="term" value="F:oxidoreductase activity"/>
    <property type="evidence" value="ECO:0007669"/>
    <property type="project" value="InterPro"/>
</dbReference>
<organism evidence="2 3">
    <name type="scientific">Paludibaculum fermentans</name>
    <dbReference type="NCBI Taxonomy" id="1473598"/>
    <lineage>
        <taxon>Bacteria</taxon>
        <taxon>Pseudomonadati</taxon>
        <taxon>Acidobacteriota</taxon>
        <taxon>Terriglobia</taxon>
        <taxon>Bryobacterales</taxon>
        <taxon>Bryobacteraceae</taxon>
        <taxon>Paludibaculum</taxon>
    </lineage>
</organism>
<dbReference type="InterPro" id="IPR005025">
    <property type="entry name" value="FMN_Rdtase-like_dom"/>
</dbReference>
<dbReference type="PANTHER" id="PTHR30543:SF21">
    <property type="entry name" value="NAD(P)H-DEPENDENT FMN REDUCTASE LOT6"/>
    <property type="match status" value="1"/>
</dbReference>
<dbReference type="RefSeq" id="WP_194448794.1">
    <property type="nucleotide sequence ID" value="NZ_CP063849.1"/>
</dbReference>
<dbReference type="InterPro" id="IPR050712">
    <property type="entry name" value="NAD(P)H-dep_reductase"/>
</dbReference>
<reference evidence="2 3" key="1">
    <citation type="submission" date="2020-10" db="EMBL/GenBank/DDBJ databases">
        <title>Complete genome sequence of Paludibaculum fermentans P105T, a facultatively anaerobic acidobacterium capable of dissimilatory Fe(III) reduction.</title>
        <authorList>
            <person name="Dedysh S.N."/>
            <person name="Beletsky A.V."/>
            <person name="Kulichevskaya I.S."/>
            <person name="Mardanov A.V."/>
            <person name="Ravin N.V."/>
        </authorList>
    </citation>
    <scope>NUCLEOTIDE SEQUENCE [LARGE SCALE GENOMIC DNA]</scope>
    <source>
        <strain evidence="2 3">P105</strain>
    </source>
</reference>
<feature type="domain" description="NADPH-dependent FMN reductase-like" evidence="1">
    <location>
        <begin position="1"/>
        <end position="138"/>
    </location>
</feature>
<dbReference type="Gene3D" id="3.40.50.360">
    <property type="match status" value="1"/>
</dbReference>
<dbReference type="GO" id="GO:0010181">
    <property type="term" value="F:FMN binding"/>
    <property type="evidence" value="ECO:0007669"/>
    <property type="project" value="TreeGrafter"/>
</dbReference>
<proteinExistence type="predicted"/>
<evidence type="ECO:0000313" key="3">
    <source>
        <dbReference type="Proteomes" id="UP000593892"/>
    </source>
</evidence>
<sequence length="179" mass="18836">MRILAVSGSLRANSSNKELLRAAVTLCPTGIDMLVYEGLGALPHFNPDHDGENVEPAVTAWRSSLRNCDGVVFSVPEYAHGVPGSLKNALDWVVGGTEFVGKPVTLFNASPRGTYAQASLLETLTVMSAKVVPEASITLNPSSKPFSADEIVANPGLSAQLRSALESFAAAIRASKDAR</sequence>
<evidence type="ECO:0000313" key="2">
    <source>
        <dbReference type="EMBL" id="QOY87125.1"/>
    </source>
</evidence>
<dbReference type="Pfam" id="PF03358">
    <property type="entry name" value="FMN_red"/>
    <property type="match status" value="1"/>
</dbReference>
<dbReference type="Proteomes" id="UP000593892">
    <property type="component" value="Chromosome"/>
</dbReference>
<dbReference type="EMBL" id="CP063849">
    <property type="protein sequence ID" value="QOY87125.1"/>
    <property type="molecule type" value="Genomic_DNA"/>
</dbReference>
<accession>A0A7S7NP09</accession>
<name>A0A7S7NP09_PALFE</name>
<dbReference type="PANTHER" id="PTHR30543">
    <property type="entry name" value="CHROMATE REDUCTASE"/>
    <property type="match status" value="1"/>
</dbReference>
<protein>
    <submittedName>
        <fullName evidence="2">NAD(P)H-dependent oxidoreductase</fullName>
    </submittedName>
</protein>
<dbReference type="SUPFAM" id="SSF52218">
    <property type="entry name" value="Flavoproteins"/>
    <property type="match status" value="1"/>
</dbReference>
<dbReference type="InterPro" id="IPR029039">
    <property type="entry name" value="Flavoprotein-like_sf"/>
</dbReference>
<dbReference type="KEGG" id="pfer:IRI77_30830"/>
<dbReference type="AlphaFoldDB" id="A0A7S7NP09"/>